<keyword evidence="3" id="KW-0540">Nuclease</keyword>
<name>A0A9Q3LAA2_9BACT</name>
<keyword evidence="1 3" id="KW-0479">Metal-binding</keyword>
<dbReference type="HAMAP" id="MF_00009">
    <property type="entry name" value="Endoribonucl_YbeY"/>
    <property type="match status" value="1"/>
</dbReference>
<dbReference type="RefSeq" id="WP_218675081.1">
    <property type="nucleotide sequence ID" value="NZ_CP054878.1"/>
</dbReference>
<gene>
    <name evidence="3 4" type="primary">ybeY</name>
    <name evidence="4" type="ORF">MADP07_00345</name>
</gene>
<comment type="subcellular location">
    <subcellularLocation>
        <location evidence="3">Cytoplasm</location>
    </subcellularLocation>
</comment>
<dbReference type="PROSITE" id="PS01306">
    <property type="entry name" value="UPF0054"/>
    <property type="match status" value="1"/>
</dbReference>
<proteinExistence type="inferred from homology"/>
<evidence type="ECO:0000256" key="2">
    <source>
        <dbReference type="ARBA" id="ARBA00022833"/>
    </source>
</evidence>
<keyword evidence="3" id="KW-0963">Cytoplasm</keyword>
<dbReference type="EC" id="3.1.-.-" evidence="3"/>
<keyword evidence="3" id="KW-0690">Ribosome biogenesis</keyword>
<comment type="cofactor">
    <cofactor evidence="3">
        <name>Zn(2+)</name>
        <dbReference type="ChEBI" id="CHEBI:29105"/>
    </cofactor>
    <text evidence="3">Binds 1 zinc ion.</text>
</comment>
<dbReference type="NCBIfam" id="TIGR00043">
    <property type="entry name" value="rRNA maturation RNase YbeY"/>
    <property type="match status" value="1"/>
</dbReference>
<comment type="function">
    <text evidence="3">Single strand-specific metallo-endoribonuclease involved in late-stage 70S ribosome quality control and in maturation of the 3' terminus of the 16S rRNA.</text>
</comment>
<feature type="binding site" evidence="3">
    <location>
        <position position="119"/>
    </location>
    <ligand>
        <name>Zn(2+)</name>
        <dbReference type="ChEBI" id="CHEBI:29105"/>
        <note>catalytic</note>
    </ligand>
</feature>
<keyword evidence="3" id="KW-0255">Endonuclease</keyword>
<dbReference type="AlphaFoldDB" id="A0A9Q3LAA2"/>
<dbReference type="GO" id="GO:0008270">
    <property type="term" value="F:zinc ion binding"/>
    <property type="evidence" value="ECO:0007669"/>
    <property type="project" value="UniProtKB-UniRule"/>
</dbReference>
<dbReference type="InterPro" id="IPR002036">
    <property type="entry name" value="YbeY"/>
</dbReference>
<feature type="binding site" evidence="3">
    <location>
        <position position="123"/>
    </location>
    <ligand>
        <name>Zn(2+)</name>
        <dbReference type="ChEBI" id="CHEBI:29105"/>
        <note>catalytic</note>
    </ligand>
</feature>
<feature type="binding site" evidence="3">
    <location>
        <position position="129"/>
    </location>
    <ligand>
        <name>Zn(2+)</name>
        <dbReference type="ChEBI" id="CHEBI:29105"/>
        <note>catalytic</note>
    </ligand>
</feature>
<keyword evidence="2 3" id="KW-0862">Zinc</keyword>
<keyword evidence="3" id="KW-0378">Hydrolase</keyword>
<dbReference type="InterPro" id="IPR020549">
    <property type="entry name" value="YbeY_CS"/>
</dbReference>
<evidence type="ECO:0000256" key="3">
    <source>
        <dbReference type="HAMAP-Rule" id="MF_00009"/>
    </source>
</evidence>
<keyword evidence="3" id="KW-0698">rRNA processing</keyword>
<accession>A0A9Q3LAA2</accession>
<evidence type="ECO:0000256" key="1">
    <source>
        <dbReference type="ARBA" id="ARBA00022723"/>
    </source>
</evidence>
<dbReference type="GO" id="GO:0006364">
    <property type="term" value="P:rRNA processing"/>
    <property type="evidence" value="ECO:0007669"/>
    <property type="project" value="UniProtKB-UniRule"/>
</dbReference>
<dbReference type="PANTHER" id="PTHR46986">
    <property type="entry name" value="ENDORIBONUCLEASE YBEY, CHLOROPLASTIC"/>
    <property type="match status" value="1"/>
</dbReference>
<protein>
    <recommendedName>
        <fullName evidence="3">Endoribonuclease YbeY</fullName>
        <ecNumber evidence="3">3.1.-.-</ecNumber>
    </recommendedName>
</protein>
<organism evidence="4 5">
    <name type="scientific">Mycoplasmopsis anatis</name>
    <dbReference type="NCBI Taxonomy" id="171279"/>
    <lineage>
        <taxon>Bacteria</taxon>
        <taxon>Bacillati</taxon>
        <taxon>Mycoplasmatota</taxon>
        <taxon>Mycoplasmoidales</taxon>
        <taxon>Metamycoplasmataceae</taxon>
        <taxon>Mycoplasmopsis</taxon>
    </lineage>
</organism>
<sequence length="155" mass="18446">MKKTDIELSIDNQTKFKIEFKNDLYKIIINLAKYFKIEKQINVDLTIVNNEQIQKLNKEYRGKDYATDILSFDFGNDGLYDTLPFIHLGELVVSYEKVISQAEEFNHSIRREFCYLFTHGLVHLMGYDHEIEEERVEMNKIVDEIFNPLNITRED</sequence>
<comment type="similarity">
    <text evidence="3">Belongs to the endoribonuclease YbeY family.</text>
</comment>
<dbReference type="GO" id="GO:0005737">
    <property type="term" value="C:cytoplasm"/>
    <property type="evidence" value="ECO:0007669"/>
    <property type="project" value="UniProtKB-SubCell"/>
</dbReference>
<evidence type="ECO:0000313" key="4">
    <source>
        <dbReference type="EMBL" id="MBW0602622.1"/>
    </source>
</evidence>
<evidence type="ECO:0000313" key="5">
    <source>
        <dbReference type="Proteomes" id="UP000746160"/>
    </source>
</evidence>
<dbReference type="EMBL" id="JABZFG010000004">
    <property type="protein sequence ID" value="MBW0602622.1"/>
    <property type="molecule type" value="Genomic_DNA"/>
</dbReference>
<dbReference type="Proteomes" id="UP000746160">
    <property type="component" value="Unassembled WGS sequence"/>
</dbReference>
<comment type="caution">
    <text evidence="4">The sequence shown here is derived from an EMBL/GenBank/DDBJ whole genome shotgun (WGS) entry which is preliminary data.</text>
</comment>
<dbReference type="GO" id="GO:0004521">
    <property type="term" value="F:RNA endonuclease activity"/>
    <property type="evidence" value="ECO:0007669"/>
    <property type="project" value="UniProtKB-UniRule"/>
</dbReference>
<dbReference type="Pfam" id="PF02130">
    <property type="entry name" value="YbeY"/>
    <property type="match status" value="1"/>
</dbReference>
<dbReference type="PANTHER" id="PTHR46986:SF1">
    <property type="entry name" value="ENDORIBONUCLEASE YBEY, CHLOROPLASTIC"/>
    <property type="match status" value="1"/>
</dbReference>
<dbReference type="GO" id="GO:0004222">
    <property type="term" value="F:metalloendopeptidase activity"/>
    <property type="evidence" value="ECO:0007669"/>
    <property type="project" value="InterPro"/>
</dbReference>
<reference evidence="4" key="1">
    <citation type="journal article" date="2021" name="Genes Genomics">
        <title>Comparative genomic analysis of Mycoplasma anatis strains.</title>
        <authorList>
            <person name="Zhou Q."/>
            <person name="Mai K."/>
            <person name="Yang D."/>
            <person name="Liu J."/>
            <person name="Yan Z."/>
            <person name="Luo C."/>
            <person name="Tan Y."/>
            <person name="Cao S."/>
            <person name="Zhou Q."/>
            <person name="Chen L."/>
            <person name="Chen F."/>
        </authorList>
    </citation>
    <scope>NUCLEOTIDE SEQUENCE</scope>
    <source>
        <strain evidence="4">DP07</strain>
    </source>
</reference>